<comment type="caution">
    <text evidence="1">The sequence shown here is derived from an EMBL/GenBank/DDBJ whole genome shotgun (WGS) entry which is preliminary data.</text>
</comment>
<dbReference type="EMBL" id="AMFJ01028861">
    <property type="protein sequence ID" value="EKD44439.1"/>
    <property type="molecule type" value="Genomic_DNA"/>
</dbReference>
<reference evidence="1" key="1">
    <citation type="journal article" date="2012" name="Science">
        <title>Fermentation, hydrogen, and sulfur metabolism in multiple uncultivated bacterial phyla.</title>
        <authorList>
            <person name="Wrighton K.C."/>
            <person name="Thomas B.C."/>
            <person name="Sharon I."/>
            <person name="Miller C.S."/>
            <person name="Castelle C.J."/>
            <person name="VerBerkmoes N.C."/>
            <person name="Wilkins M.J."/>
            <person name="Hettich R.L."/>
            <person name="Lipton M.S."/>
            <person name="Williams K.H."/>
            <person name="Long P.E."/>
            <person name="Banfield J.F."/>
        </authorList>
    </citation>
    <scope>NUCLEOTIDE SEQUENCE [LARGE SCALE GENOMIC DNA]</scope>
</reference>
<evidence type="ECO:0000313" key="1">
    <source>
        <dbReference type="EMBL" id="EKD44439.1"/>
    </source>
</evidence>
<name>K2A344_9BACT</name>
<accession>K2A344</accession>
<proteinExistence type="predicted"/>
<gene>
    <name evidence="1" type="ORF">ACD_71C00130G0001</name>
</gene>
<sequence length="104" mass="11946">MKTLTLEGNVIEFKFNPPIEETNFTSEDFDFQRKPSYATIGITELIQADNDIVASMVVGRTFRELAETAKVQDLDYLQVVVINQEETWIIDNGSTLCWMTKSEY</sequence>
<protein>
    <submittedName>
        <fullName evidence="1">Uncharacterized protein</fullName>
    </submittedName>
</protein>
<dbReference type="AlphaFoldDB" id="K2A344"/>
<organism evidence="1">
    <name type="scientific">uncultured bacterium</name>
    <name type="common">gcode 4</name>
    <dbReference type="NCBI Taxonomy" id="1234023"/>
    <lineage>
        <taxon>Bacteria</taxon>
        <taxon>environmental samples</taxon>
    </lineage>
</organism>